<feature type="transmembrane region" description="Helical" evidence="1">
    <location>
        <begin position="635"/>
        <end position="661"/>
    </location>
</feature>
<feature type="transmembrane region" description="Helical" evidence="1">
    <location>
        <begin position="483"/>
        <end position="506"/>
    </location>
</feature>
<feature type="transmembrane region" description="Helical" evidence="1">
    <location>
        <begin position="180"/>
        <end position="199"/>
    </location>
</feature>
<evidence type="ECO:0000313" key="2">
    <source>
        <dbReference type="EMBL" id="WAM31811.1"/>
    </source>
</evidence>
<proteinExistence type="predicted"/>
<name>A0ABY7BIC7_9FIRM</name>
<keyword evidence="1" id="KW-1133">Transmembrane helix</keyword>
<dbReference type="RefSeq" id="WP_269015406.1">
    <property type="nucleotide sequence ID" value="NZ_CP113864.1"/>
</dbReference>
<feature type="transmembrane region" description="Helical" evidence="1">
    <location>
        <begin position="304"/>
        <end position="324"/>
    </location>
</feature>
<organism evidence="2 3">
    <name type="scientific">Caldicellulosiruptor naganoensis</name>
    <dbReference type="NCBI Taxonomy" id="29324"/>
    <lineage>
        <taxon>Bacteria</taxon>
        <taxon>Bacillati</taxon>
        <taxon>Bacillota</taxon>
        <taxon>Bacillota incertae sedis</taxon>
        <taxon>Caldicellulosiruptorales</taxon>
        <taxon>Caldicellulosiruptoraceae</taxon>
        <taxon>Caldicellulosiruptor</taxon>
    </lineage>
</organism>
<feature type="transmembrane region" description="Helical" evidence="1">
    <location>
        <begin position="12"/>
        <end position="29"/>
    </location>
</feature>
<keyword evidence="3" id="KW-1185">Reference proteome</keyword>
<keyword evidence="1" id="KW-0812">Transmembrane</keyword>
<feature type="transmembrane region" description="Helical" evidence="1">
    <location>
        <begin position="260"/>
        <end position="284"/>
    </location>
</feature>
<feature type="transmembrane region" description="Helical" evidence="1">
    <location>
        <begin position="49"/>
        <end position="74"/>
    </location>
</feature>
<gene>
    <name evidence="2" type="ORF">OTJ99_000273</name>
</gene>
<keyword evidence="1" id="KW-0472">Membrane</keyword>
<evidence type="ECO:0000256" key="1">
    <source>
        <dbReference type="SAM" id="Phobius"/>
    </source>
</evidence>
<dbReference type="Proteomes" id="UP001164745">
    <property type="component" value="Chromosome"/>
</dbReference>
<protein>
    <submittedName>
        <fullName evidence="2">Uncharacterized protein</fullName>
    </submittedName>
</protein>
<feature type="transmembrane region" description="Helical" evidence="1">
    <location>
        <begin position="81"/>
        <end position="104"/>
    </location>
</feature>
<reference evidence="2" key="1">
    <citation type="submission" date="2022-12" db="EMBL/GenBank/DDBJ databases">
        <authorList>
            <person name="Bing R.G."/>
            <person name="Willard D.J."/>
            <person name="Manesh M.J.H."/>
            <person name="Laemthong T."/>
            <person name="Crosby J.R."/>
            <person name="Kelly R.M."/>
        </authorList>
    </citation>
    <scope>NUCLEOTIDE SEQUENCE</scope>
    <source>
        <strain evidence="2">DSM 8991</strain>
    </source>
</reference>
<accession>A0ABY7BIC7</accession>
<evidence type="ECO:0000313" key="3">
    <source>
        <dbReference type="Proteomes" id="UP001164745"/>
    </source>
</evidence>
<dbReference type="EMBL" id="CP113864">
    <property type="protein sequence ID" value="WAM31811.1"/>
    <property type="molecule type" value="Genomic_DNA"/>
</dbReference>
<sequence>MFKEERVIKRMLIVLGTALLGIFIVRFIWYTTDLLELGLRTNTDSLRVWGIIGGQLSLLLGSFLLVTVGIPGVIYFGIKYLILFIAIYVIYCSKYLLKLAIFIAKLPFRILKIDTVSDKNLRNTNLLREGLDDYNTVGKIYGGEEYGNKLEKEYYVFKRFNIPNGGYIYIPYSINKNKYVNGYVIGSNINLDISIYYSYARIAKTKKKISQCIDEKIIKEERKPISLNETCIKKMCENLAKEEISLLKEKSKREVDIKELLHLSSLISVLPVFILAIILGMWVILEYIWKLVPYICKGNLISTIWFITCSILLIMMIVIVIWLIKKFRRAVGSLVGSKEDEERDGNYIEIEGINKCLVSARDVKKIREKGKFWLEGGEIVLVEKEYYESGEVFKSELYKLEECTLDDIYEIRLIKEKENGISELPIRKESKLRKCIRLEDRGNIELGEKIKINLHEAEKKCGRVLEELKSMFKKVIEKKFKTWVITIIINSIMVVLVAMLMTAGYAKDWAEKNINWRVVEEKGFGKTLAFEMSLTDSVVGYPSESIVEFSFAPPVGMFLEPVRNILAEQEGLKIYTISNILLNKLKFILGGNPKDEFLRWTKFVETLPNAKLYNSRYEGEILKGFWSFHFFDINVVIVMLGLIGFIFGVGSILLKVILLFLRVYHIPDIFFRLATKKAREKIRDEINHKAYDSVYRVLESEIIEMTRK</sequence>